<dbReference type="Gramene" id="ESR57981">
    <property type="protein sequence ID" value="ESR57981"/>
    <property type="gene ID" value="CICLE_v10023317mg"/>
</dbReference>
<feature type="non-terminal residue" evidence="2">
    <location>
        <position position="1"/>
    </location>
</feature>
<proteinExistence type="predicted"/>
<keyword evidence="3" id="KW-1185">Reference proteome</keyword>
<reference evidence="2 3" key="1">
    <citation type="submission" date="2013-10" db="EMBL/GenBank/DDBJ databases">
        <authorList>
            <consortium name="International Citrus Genome Consortium"/>
            <person name="Jenkins J."/>
            <person name="Schmutz J."/>
            <person name="Prochnik S."/>
            <person name="Rokhsar D."/>
            <person name="Gmitter F."/>
            <person name="Ollitrault P."/>
            <person name="Machado M."/>
            <person name="Talon M."/>
            <person name="Wincker P."/>
            <person name="Jaillon O."/>
            <person name="Morgante M."/>
        </authorList>
    </citation>
    <scope>NUCLEOTIDE SEQUENCE</scope>
    <source>
        <strain evidence="3">cv. Clemenules</strain>
    </source>
</reference>
<dbReference type="Proteomes" id="UP000030687">
    <property type="component" value="Unassembled WGS sequence"/>
</dbReference>
<dbReference type="OMA" id="IKSDWGH"/>
<dbReference type="KEGG" id="cic:CICLE_v10023317mg"/>
<feature type="compositionally biased region" description="Basic residues" evidence="1">
    <location>
        <begin position="103"/>
        <end position="114"/>
    </location>
</feature>
<evidence type="ECO:0000313" key="3">
    <source>
        <dbReference type="Proteomes" id="UP000030687"/>
    </source>
</evidence>
<organism evidence="2 3">
    <name type="scientific">Citrus clementina</name>
    <name type="common">Clementine</name>
    <name type="synonym">Citrus deliciosa x Citrus sinensis</name>
    <dbReference type="NCBI Taxonomy" id="85681"/>
    <lineage>
        <taxon>Eukaryota</taxon>
        <taxon>Viridiplantae</taxon>
        <taxon>Streptophyta</taxon>
        <taxon>Embryophyta</taxon>
        <taxon>Tracheophyta</taxon>
        <taxon>Spermatophyta</taxon>
        <taxon>Magnoliopsida</taxon>
        <taxon>eudicotyledons</taxon>
        <taxon>Gunneridae</taxon>
        <taxon>Pentapetalae</taxon>
        <taxon>rosids</taxon>
        <taxon>malvids</taxon>
        <taxon>Sapindales</taxon>
        <taxon>Rutaceae</taxon>
        <taxon>Aurantioideae</taxon>
        <taxon>Citrus</taxon>
    </lineage>
</organism>
<dbReference type="PANTHER" id="PTHR37728">
    <property type="entry name" value="BNAA04G26730D PROTEIN"/>
    <property type="match status" value="1"/>
</dbReference>
<protein>
    <submittedName>
        <fullName evidence="2">Uncharacterized protein</fullName>
    </submittedName>
</protein>
<dbReference type="eggNOG" id="ENOG502SDH9">
    <property type="taxonomic scope" value="Eukaryota"/>
</dbReference>
<sequence length="163" mass="18192">ENEEKKKRRNMWAVSRIPAAPFVCRPTTPARRPYLRGTQYPHKNGGVYDEEMGGIGHIVLSNLDAGGSGSASAPKLQIRKQENGKQLSGSDVLWALQRAAAKNKLKKKNKKKKQASSADTRREDDDDVDCGTNVEVKPLCIKSEWAAKLDELDKRLQELSEFT</sequence>
<feature type="region of interest" description="Disordered" evidence="1">
    <location>
        <begin position="63"/>
        <end position="86"/>
    </location>
</feature>
<dbReference type="AlphaFoldDB" id="V4U725"/>
<dbReference type="OrthoDB" id="1295485at2759"/>
<gene>
    <name evidence="2" type="ORF">CICLE_v10023317mg</name>
</gene>
<evidence type="ECO:0000256" key="1">
    <source>
        <dbReference type="SAM" id="MobiDB-lite"/>
    </source>
</evidence>
<dbReference type="PANTHER" id="PTHR37728:SF1">
    <property type="entry name" value="OS06G0132300 PROTEIN"/>
    <property type="match status" value="1"/>
</dbReference>
<evidence type="ECO:0000313" key="2">
    <source>
        <dbReference type="EMBL" id="ESR57981.1"/>
    </source>
</evidence>
<accession>V4U725</accession>
<dbReference type="InParanoid" id="V4U725"/>
<feature type="region of interest" description="Disordered" evidence="1">
    <location>
        <begin position="103"/>
        <end position="132"/>
    </location>
</feature>
<dbReference type="FunCoup" id="V4U725">
    <property type="interactions" value="28"/>
</dbReference>
<dbReference type="EMBL" id="KI536661">
    <property type="protein sequence ID" value="ESR57981.1"/>
    <property type="molecule type" value="Genomic_DNA"/>
</dbReference>
<name>V4U725_CITCL</name>